<feature type="signal peptide" evidence="1">
    <location>
        <begin position="1"/>
        <end position="17"/>
    </location>
</feature>
<reference evidence="2 3" key="1">
    <citation type="submission" date="2018-07" db="EMBL/GenBank/DDBJ databases">
        <title>Leeuwenhoekiella genomics.</title>
        <authorList>
            <person name="Tahon G."/>
            <person name="Willems A."/>
        </authorList>
    </citation>
    <scope>NUCLEOTIDE SEQUENCE [LARGE SCALE GENOMIC DNA]</scope>
    <source>
        <strain evidence="2 3">R-50232</strain>
    </source>
</reference>
<accession>A0A4Q0NSU7</accession>
<gene>
    <name evidence="2" type="ORF">DSM04_10470</name>
</gene>
<evidence type="ECO:0000313" key="3">
    <source>
        <dbReference type="Proteomes" id="UP000289821"/>
    </source>
</evidence>
<dbReference type="Gene3D" id="3.30.530.80">
    <property type="match status" value="1"/>
</dbReference>
<keyword evidence="3" id="KW-1185">Reference proteome</keyword>
<evidence type="ECO:0000313" key="2">
    <source>
        <dbReference type="EMBL" id="RXG13966.1"/>
    </source>
</evidence>
<comment type="caution">
    <text evidence="2">The sequence shown here is derived from an EMBL/GenBank/DDBJ whole genome shotgun (WGS) entry which is preliminary data.</text>
</comment>
<name>A0A4Q0NSU7_9FLAO</name>
<sequence length="185" mass="21005">MKTLYILAILFSLSVSAQAPKFELTPQGFTSASDPEQNYLVIESPELDQAQVYKKALTYLHTLYSNPDEALSVIENEQITVDGYAPNSVHRNGMHVFDMDYNYILKFKDGKLRIDAPTFELTTFTDHKQVLHLVWTKFSFNGSDLGIYGKKDKLKSDRAKEDLENHFNAIVSGIFKAINSASDNW</sequence>
<proteinExistence type="predicted"/>
<keyword evidence="1" id="KW-0732">Signal</keyword>
<dbReference type="EMBL" id="QOVI01000004">
    <property type="protein sequence ID" value="RXG13966.1"/>
    <property type="molecule type" value="Genomic_DNA"/>
</dbReference>
<evidence type="ECO:0000256" key="1">
    <source>
        <dbReference type="SAM" id="SignalP"/>
    </source>
</evidence>
<evidence type="ECO:0008006" key="4">
    <source>
        <dbReference type="Google" id="ProtNLM"/>
    </source>
</evidence>
<dbReference type="RefSeq" id="WP_128761396.1">
    <property type="nucleotide sequence ID" value="NZ_QOVI01000004.1"/>
</dbReference>
<dbReference type="AlphaFoldDB" id="A0A4Q0NSU7"/>
<dbReference type="Proteomes" id="UP000289821">
    <property type="component" value="Unassembled WGS sequence"/>
</dbReference>
<feature type="chain" id="PRO_5020648857" description="DUF4468 domain-containing protein" evidence="1">
    <location>
        <begin position="18"/>
        <end position="185"/>
    </location>
</feature>
<protein>
    <recommendedName>
        <fullName evidence="4">DUF4468 domain-containing protein</fullName>
    </recommendedName>
</protein>
<organism evidence="2 3">
    <name type="scientific">Leeuwenhoekiella aestuarii</name>
    <dbReference type="NCBI Taxonomy" id="2249426"/>
    <lineage>
        <taxon>Bacteria</taxon>
        <taxon>Pseudomonadati</taxon>
        <taxon>Bacteroidota</taxon>
        <taxon>Flavobacteriia</taxon>
        <taxon>Flavobacteriales</taxon>
        <taxon>Flavobacteriaceae</taxon>
        <taxon>Leeuwenhoekiella</taxon>
    </lineage>
</organism>